<name>A0A0K2UR45_LEPSM</name>
<dbReference type="EMBL" id="HACA01023362">
    <property type="protein sequence ID" value="CDW40723.1"/>
    <property type="molecule type" value="Transcribed_RNA"/>
</dbReference>
<protein>
    <submittedName>
        <fullName evidence="1">Uncharacterized protein</fullName>
    </submittedName>
</protein>
<sequence length="44" mass="5474">RRLYFSVIEKFNLELNRQHSFTNAKLLKYNTFKRNIRCLKSLRN</sequence>
<reference evidence="1" key="1">
    <citation type="submission" date="2014-05" db="EMBL/GenBank/DDBJ databases">
        <authorList>
            <person name="Chronopoulou M."/>
        </authorList>
    </citation>
    <scope>NUCLEOTIDE SEQUENCE</scope>
    <source>
        <tissue evidence="1">Whole organism</tissue>
    </source>
</reference>
<feature type="non-terminal residue" evidence="1">
    <location>
        <position position="1"/>
    </location>
</feature>
<organism evidence="1">
    <name type="scientific">Lepeophtheirus salmonis</name>
    <name type="common">Salmon louse</name>
    <name type="synonym">Caligus salmonis</name>
    <dbReference type="NCBI Taxonomy" id="72036"/>
    <lineage>
        <taxon>Eukaryota</taxon>
        <taxon>Metazoa</taxon>
        <taxon>Ecdysozoa</taxon>
        <taxon>Arthropoda</taxon>
        <taxon>Crustacea</taxon>
        <taxon>Multicrustacea</taxon>
        <taxon>Hexanauplia</taxon>
        <taxon>Copepoda</taxon>
        <taxon>Siphonostomatoida</taxon>
        <taxon>Caligidae</taxon>
        <taxon>Lepeophtheirus</taxon>
    </lineage>
</organism>
<proteinExistence type="predicted"/>
<evidence type="ECO:0000313" key="1">
    <source>
        <dbReference type="EMBL" id="CDW40723.1"/>
    </source>
</evidence>
<dbReference type="AlphaFoldDB" id="A0A0K2UR45"/>
<accession>A0A0K2UR45</accession>